<protein>
    <submittedName>
        <fullName evidence="2">Uncharacterized protein</fullName>
    </submittedName>
</protein>
<keyword evidence="3" id="KW-1185">Reference proteome</keyword>
<accession>A0A8J2JLL9</accession>
<dbReference type="EMBL" id="CAJVCH010075851">
    <property type="protein sequence ID" value="CAG7720987.1"/>
    <property type="molecule type" value="Genomic_DNA"/>
</dbReference>
<evidence type="ECO:0000313" key="3">
    <source>
        <dbReference type="Proteomes" id="UP000708208"/>
    </source>
</evidence>
<proteinExistence type="predicted"/>
<sequence>MYSTIPHPLQLDSKVAQNSLIKFCQSTLQQGHTGRKDENCTEKQDGSALNNPSNRTNRNRLSVPQRKE</sequence>
<organism evidence="2 3">
    <name type="scientific">Allacma fusca</name>
    <dbReference type="NCBI Taxonomy" id="39272"/>
    <lineage>
        <taxon>Eukaryota</taxon>
        <taxon>Metazoa</taxon>
        <taxon>Ecdysozoa</taxon>
        <taxon>Arthropoda</taxon>
        <taxon>Hexapoda</taxon>
        <taxon>Collembola</taxon>
        <taxon>Symphypleona</taxon>
        <taxon>Sminthuridae</taxon>
        <taxon>Allacma</taxon>
    </lineage>
</organism>
<feature type="compositionally biased region" description="Basic and acidic residues" evidence="1">
    <location>
        <begin position="34"/>
        <end position="45"/>
    </location>
</feature>
<name>A0A8J2JLL9_9HEXA</name>
<dbReference type="AlphaFoldDB" id="A0A8J2JLL9"/>
<reference evidence="2" key="1">
    <citation type="submission" date="2021-06" db="EMBL/GenBank/DDBJ databases">
        <authorList>
            <person name="Hodson N. C."/>
            <person name="Mongue J. A."/>
            <person name="Jaron S. K."/>
        </authorList>
    </citation>
    <scope>NUCLEOTIDE SEQUENCE</scope>
</reference>
<gene>
    <name evidence="2" type="ORF">AFUS01_LOCUS10237</name>
</gene>
<comment type="caution">
    <text evidence="2">The sequence shown here is derived from an EMBL/GenBank/DDBJ whole genome shotgun (WGS) entry which is preliminary data.</text>
</comment>
<dbReference type="Proteomes" id="UP000708208">
    <property type="component" value="Unassembled WGS sequence"/>
</dbReference>
<evidence type="ECO:0000256" key="1">
    <source>
        <dbReference type="SAM" id="MobiDB-lite"/>
    </source>
</evidence>
<evidence type="ECO:0000313" key="2">
    <source>
        <dbReference type="EMBL" id="CAG7720987.1"/>
    </source>
</evidence>
<feature type="compositionally biased region" description="Polar residues" evidence="1">
    <location>
        <begin position="47"/>
        <end position="62"/>
    </location>
</feature>
<feature type="region of interest" description="Disordered" evidence="1">
    <location>
        <begin position="29"/>
        <end position="68"/>
    </location>
</feature>